<reference evidence="1" key="1">
    <citation type="submission" date="2023-03" db="EMBL/GenBank/DDBJ databases">
        <title>Massive genome expansion in bonnet fungi (Mycena s.s.) driven by repeated elements and novel gene families across ecological guilds.</title>
        <authorList>
            <consortium name="Lawrence Berkeley National Laboratory"/>
            <person name="Harder C.B."/>
            <person name="Miyauchi S."/>
            <person name="Viragh M."/>
            <person name="Kuo A."/>
            <person name="Thoen E."/>
            <person name="Andreopoulos B."/>
            <person name="Lu D."/>
            <person name="Skrede I."/>
            <person name="Drula E."/>
            <person name="Henrissat B."/>
            <person name="Morin E."/>
            <person name="Kohler A."/>
            <person name="Barry K."/>
            <person name="LaButti K."/>
            <person name="Morin E."/>
            <person name="Salamov A."/>
            <person name="Lipzen A."/>
            <person name="Mereny Z."/>
            <person name="Hegedus B."/>
            <person name="Baldrian P."/>
            <person name="Stursova M."/>
            <person name="Weitz H."/>
            <person name="Taylor A."/>
            <person name="Grigoriev I.V."/>
            <person name="Nagy L.G."/>
            <person name="Martin F."/>
            <person name="Kauserud H."/>
        </authorList>
    </citation>
    <scope>NUCLEOTIDE SEQUENCE</scope>
    <source>
        <strain evidence="1">CBHHK002</strain>
    </source>
</reference>
<sequence length="302" mass="33942">MPMALAVEPFLPVELEREIFETAAMRHPKLIPTLLQVCHRVHAWVEPLLYRVVCINGFYERLLSAIQSKPPTFLCNSVHYLLFPPGADIIKAIENIISGSARLISLFVDGPLRPDLLLLLHELRPQRLHLSLLPFNDWPGSPWTRSILNSPLLSSVTHLELFMDTSEHTGWEDHWSSLAALPALTHLCLSEELAEDILRAVLAECPRLMVAISGFWVSTSPGYIRGFFAGLAVTDPRVVVMVVPDYKRDWETGARGGDDFWTRAEAFIARKRKGEIESSCYFLDESASPVYTTLLLPPTECG</sequence>
<dbReference type="Proteomes" id="UP001218218">
    <property type="component" value="Unassembled WGS sequence"/>
</dbReference>
<dbReference type="EMBL" id="JARIHO010000067">
    <property type="protein sequence ID" value="KAJ7314339.1"/>
    <property type="molecule type" value="Genomic_DNA"/>
</dbReference>
<organism evidence="1 2">
    <name type="scientific">Mycena albidolilacea</name>
    <dbReference type="NCBI Taxonomy" id="1033008"/>
    <lineage>
        <taxon>Eukaryota</taxon>
        <taxon>Fungi</taxon>
        <taxon>Dikarya</taxon>
        <taxon>Basidiomycota</taxon>
        <taxon>Agaricomycotina</taxon>
        <taxon>Agaricomycetes</taxon>
        <taxon>Agaricomycetidae</taxon>
        <taxon>Agaricales</taxon>
        <taxon>Marasmiineae</taxon>
        <taxon>Mycenaceae</taxon>
        <taxon>Mycena</taxon>
    </lineage>
</organism>
<gene>
    <name evidence="1" type="ORF">DFH08DRAFT_895232</name>
</gene>
<dbReference type="AlphaFoldDB" id="A0AAD7EE69"/>
<proteinExistence type="predicted"/>
<evidence type="ECO:0000313" key="1">
    <source>
        <dbReference type="EMBL" id="KAJ7314339.1"/>
    </source>
</evidence>
<keyword evidence="2" id="KW-1185">Reference proteome</keyword>
<protein>
    <submittedName>
        <fullName evidence="1">Uncharacterized protein</fullName>
    </submittedName>
</protein>
<evidence type="ECO:0000313" key="2">
    <source>
        <dbReference type="Proteomes" id="UP001218218"/>
    </source>
</evidence>
<comment type="caution">
    <text evidence="1">The sequence shown here is derived from an EMBL/GenBank/DDBJ whole genome shotgun (WGS) entry which is preliminary data.</text>
</comment>
<accession>A0AAD7EE69</accession>
<name>A0AAD7EE69_9AGAR</name>